<dbReference type="FunFam" id="1.25.40.10:FF:001543">
    <property type="entry name" value="Pentatricopeptide repeat-containing protein At1g32415, mitochondrial"/>
    <property type="match status" value="1"/>
</dbReference>
<dbReference type="GO" id="GO:0009451">
    <property type="term" value="P:RNA modification"/>
    <property type="evidence" value="ECO:0007669"/>
    <property type="project" value="InterPro"/>
</dbReference>
<dbReference type="EMBL" id="JAKUCV010001752">
    <property type="protein sequence ID" value="KAJ4845186.1"/>
    <property type="molecule type" value="Genomic_DNA"/>
</dbReference>
<reference evidence="4" key="2">
    <citation type="journal article" date="2023" name="Plants (Basel)">
        <title>Annotation of the Turnera subulata (Passifloraceae) Draft Genome Reveals the S-Locus Evolved after the Divergence of Turneroideae from Passifloroideae in a Stepwise Manner.</title>
        <authorList>
            <person name="Henning P.M."/>
            <person name="Roalson E.H."/>
            <person name="Mir W."/>
            <person name="McCubbin A.G."/>
            <person name="Shore J.S."/>
        </authorList>
    </citation>
    <scope>NUCLEOTIDE SEQUENCE</scope>
    <source>
        <strain evidence="4">F60SS</strain>
    </source>
</reference>
<keyword evidence="5" id="KW-1185">Reference proteome</keyword>
<feature type="repeat" description="PPR" evidence="2">
    <location>
        <begin position="15"/>
        <end position="49"/>
    </location>
</feature>
<reference evidence="4" key="1">
    <citation type="submission" date="2022-02" db="EMBL/GenBank/DDBJ databases">
        <authorList>
            <person name="Henning P.M."/>
            <person name="McCubbin A.G."/>
            <person name="Shore J.S."/>
        </authorList>
    </citation>
    <scope>NUCLEOTIDE SEQUENCE</scope>
    <source>
        <strain evidence="4">F60SS</strain>
        <tissue evidence="4">Leaves</tissue>
    </source>
</reference>
<dbReference type="InterPro" id="IPR046960">
    <property type="entry name" value="PPR_At4g14850-like_plant"/>
</dbReference>
<dbReference type="Gene3D" id="1.25.40.10">
    <property type="entry name" value="Tetratricopeptide repeat domain"/>
    <property type="match status" value="3"/>
</dbReference>
<dbReference type="AlphaFoldDB" id="A0A9Q0G8Q4"/>
<evidence type="ECO:0000313" key="4">
    <source>
        <dbReference type="EMBL" id="KAJ4845186.1"/>
    </source>
</evidence>
<protein>
    <recommendedName>
        <fullName evidence="6">Pentatricopeptide repeat-containing protein</fullName>
    </recommendedName>
</protein>
<evidence type="ECO:0000256" key="3">
    <source>
        <dbReference type="SAM" id="Phobius"/>
    </source>
</evidence>
<keyword evidence="3" id="KW-1133">Transmembrane helix</keyword>
<accession>A0A9Q0G8Q4</accession>
<keyword evidence="1" id="KW-0677">Repeat</keyword>
<name>A0A9Q0G8Q4_9ROSI</name>
<evidence type="ECO:0008006" key="6">
    <source>
        <dbReference type="Google" id="ProtNLM"/>
    </source>
</evidence>
<dbReference type="PANTHER" id="PTHR47926">
    <property type="entry name" value="PENTATRICOPEPTIDE REPEAT-CONTAINING PROTEIN"/>
    <property type="match status" value="1"/>
</dbReference>
<dbReference type="Pfam" id="PF01535">
    <property type="entry name" value="PPR"/>
    <property type="match status" value="5"/>
</dbReference>
<keyword evidence="3" id="KW-0472">Membrane</keyword>
<sequence length="351" mass="39583">MVEARVLFDEMEERNVITWTSMISGYCRVGDVEEGFNLFCRIPERNVVSWTAMIGGFAWNGFHQEALLLFLEMMRNSGIRPNRETIISLAYACAAMEFPRLGKQLHSYLIINGLEDDDYDGRLCKSLIHMYSSFGILDYAHCIFNNSTQNHVVQSVNCLISGYVRTGQLEKAQNLFDSVAIRDKVTWTSMIDGYFDIGHVSKACHLFNNMPDKDAIAWTAMVSGHVQNELFPEATYFFSEMRSHGVSPLHSTYAILFGASGAMACLDYGRQLHSLLIKAQSVFDLILDNSMISIKNSGREKPAKLTNTPYAACKANFPFVSLFDGEASITFILPFFTLFYLSVVRVIQSFS</sequence>
<dbReference type="InterPro" id="IPR011990">
    <property type="entry name" value="TPR-like_helical_dom_sf"/>
</dbReference>
<feature type="repeat" description="PPR" evidence="2">
    <location>
        <begin position="183"/>
        <end position="213"/>
    </location>
</feature>
<feature type="transmembrane region" description="Helical" evidence="3">
    <location>
        <begin position="327"/>
        <end position="347"/>
    </location>
</feature>
<dbReference type="InterPro" id="IPR002885">
    <property type="entry name" value="PPR_rpt"/>
</dbReference>
<keyword evidence="3" id="KW-0812">Transmembrane</keyword>
<gene>
    <name evidence="4" type="ORF">Tsubulata_037677</name>
</gene>
<evidence type="ECO:0000313" key="5">
    <source>
        <dbReference type="Proteomes" id="UP001141552"/>
    </source>
</evidence>
<proteinExistence type="predicted"/>
<dbReference type="Proteomes" id="UP001141552">
    <property type="component" value="Unassembled WGS sequence"/>
</dbReference>
<dbReference type="PANTHER" id="PTHR47926:SF347">
    <property type="entry name" value="PENTATRICOPEPTIDE REPEAT-CONTAINING PROTEIN"/>
    <property type="match status" value="1"/>
</dbReference>
<dbReference type="OrthoDB" id="757703at2759"/>
<comment type="caution">
    <text evidence="4">The sequence shown here is derived from an EMBL/GenBank/DDBJ whole genome shotgun (WGS) entry which is preliminary data.</text>
</comment>
<dbReference type="GO" id="GO:0003723">
    <property type="term" value="F:RNA binding"/>
    <property type="evidence" value="ECO:0007669"/>
    <property type="project" value="InterPro"/>
</dbReference>
<feature type="repeat" description="PPR" evidence="2">
    <location>
        <begin position="214"/>
        <end position="248"/>
    </location>
</feature>
<dbReference type="NCBIfam" id="TIGR00756">
    <property type="entry name" value="PPR"/>
    <property type="match status" value="4"/>
</dbReference>
<evidence type="ECO:0000256" key="2">
    <source>
        <dbReference type="PROSITE-ProRule" id="PRU00708"/>
    </source>
</evidence>
<organism evidence="4 5">
    <name type="scientific">Turnera subulata</name>
    <dbReference type="NCBI Taxonomy" id="218843"/>
    <lineage>
        <taxon>Eukaryota</taxon>
        <taxon>Viridiplantae</taxon>
        <taxon>Streptophyta</taxon>
        <taxon>Embryophyta</taxon>
        <taxon>Tracheophyta</taxon>
        <taxon>Spermatophyta</taxon>
        <taxon>Magnoliopsida</taxon>
        <taxon>eudicotyledons</taxon>
        <taxon>Gunneridae</taxon>
        <taxon>Pentapetalae</taxon>
        <taxon>rosids</taxon>
        <taxon>fabids</taxon>
        <taxon>Malpighiales</taxon>
        <taxon>Passifloraceae</taxon>
        <taxon>Turnera</taxon>
    </lineage>
</organism>
<evidence type="ECO:0000256" key="1">
    <source>
        <dbReference type="ARBA" id="ARBA00022737"/>
    </source>
</evidence>
<dbReference type="PROSITE" id="PS51375">
    <property type="entry name" value="PPR"/>
    <property type="match status" value="3"/>
</dbReference>